<dbReference type="Gene3D" id="3.10.180.10">
    <property type="entry name" value="2,3-Dihydroxybiphenyl 1,2-Dioxygenase, domain 1"/>
    <property type="match status" value="1"/>
</dbReference>
<gene>
    <name evidence="2" type="ORF">BSZ05_14505</name>
</gene>
<dbReference type="PANTHER" id="PTHR33993:SF14">
    <property type="entry name" value="GB|AAF24581.1"/>
    <property type="match status" value="1"/>
</dbReference>
<dbReference type="EMBL" id="CP018308">
    <property type="protein sequence ID" value="ASI90903.1"/>
    <property type="molecule type" value="Genomic_DNA"/>
</dbReference>
<feature type="domain" description="VOC" evidence="1">
    <location>
        <begin position="10"/>
        <end position="126"/>
    </location>
</feature>
<reference evidence="3" key="1">
    <citation type="submission" date="2016-12" db="EMBL/GenBank/DDBJ databases">
        <title>Comparative genomic analysis reveals the diversity, evolution, and environmental adaptation strategies of the genus Vibrio.</title>
        <authorList>
            <person name="Lin H."/>
            <person name="Wang X."/>
            <person name="Zhang X.-H."/>
        </authorList>
    </citation>
    <scope>NUCLEOTIDE SEQUENCE [LARGE SCALE GENOMIC DNA]</scope>
    <source>
        <strain evidence="3">QT6D1</strain>
    </source>
</reference>
<organism evidence="2 3">
    <name type="scientific">Vibrio mediterranei</name>
    <dbReference type="NCBI Taxonomy" id="689"/>
    <lineage>
        <taxon>Bacteria</taxon>
        <taxon>Pseudomonadati</taxon>
        <taxon>Pseudomonadota</taxon>
        <taxon>Gammaproteobacteria</taxon>
        <taxon>Vibrionales</taxon>
        <taxon>Vibrionaceae</taxon>
        <taxon>Vibrio</taxon>
    </lineage>
</organism>
<dbReference type="SUPFAM" id="SSF54593">
    <property type="entry name" value="Glyoxalase/Bleomycin resistance protein/Dihydroxybiphenyl dioxygenase"/>
    <property type="match status" value="1"/>
</dbReference>
<evidence type="ECO:0000259" key="1">
    <source>
        <dbReference type="PROSITE" id="PS51819"/>
    </source>
</evidence>
<dbReference type="PANTHER" id="PTHR33993">
    <property type="entry name" value="GLYOXALASE-RELATED"/>
    <property type="match status" value="1"/>
</dbReference>
<evidence type="ECO:0000313" key="3">
    <source>
        <dbReference type="Proteomes" id="UP000197092"/>
    </source>
</evidence>
<dbReference type="KEGG" id="vsh:BSZ05_14505"/>
<dbReference type="Pfam" id="PF00903">
    <property type="entry name" value="Glyoxalase"/>
    <property type="match status" value="1"/>
</dbReference>
<accession>A0AAN1FHY5</accession>
<proteinExistence type="predicted"/>
<dbReference type="RefSeq" id="WP_088877312.1">
    <property type="nucleotide sequence ID" value="NZ_CP018308.1"/>
</dbReference>
<dbReference type="AlphaFoldDB" id="A0AAN1FHY5"/>
<protein>
    <recommendedName>
        <fullName evidence="1">VOC domain-containing protein</fullName>
    </recommendedName>
</protein>
<name>A0AAN1FHY5_9VIBR</name>
<dbReference type="CDD" id="cd07247">
    <property type="entry name" value="SgaA_N_like"/>
    <property type="match status" value="1"/>
</dbReference>
<dbReference type="InterPro" id="IPR052164">
    <property type="entry name" value="Anthracycline_SecMetBiosynth"/>
</dbReference>
<evidence type="ECO:0000313" key="2">
    <source>
        <dbReference type="EMBL" id="ASI90903.1"/>
    </source>
</evidence>
<dbReference type="InterPro" id="IPR004360">
    <property type="entry name" value="Glyas_Fos-R_dOase_dom"/>
</dbReference>
<dbReference type="InterPro" id="IPR037523">
    <property type="entry name" value="VOC_core"/>
</dbReference>
<dbReference type="Proteomes" id="UP000197092">
    <property type="component" value="Chromosome 1"/>
</dbReference>
<dbReference type="InterPro" id="IPR029068">
    <property type="entry name" value="Glyas_Bleomycin-R_OHBP_Dase"/>
</dbReference>
<sequence>MDKPFEDHGLFSWSELMTPDFDQSCRFYESMFGWQLKEVPGRNGSRYALATSNNASEPFAGILTLDDNDIRAHWRTYVTVDCVEETLRKAELVGGSVLVPVTIIERVGKIAVIEDPCGAIISVIEYGS</sequence>
<dbReference type="PROSITE" id="PS51819">
    <property type="entry name" value="VOC"/>
    <property type="match status" value="1"/>
</dbReference>